<reference evidence="8 9" key="1">
    <citation type="submission" date="2019-08" db="EMBL/GenBank/DDBJ databases">
        <title>Actinomadura sp. nov. CYP1-5 isolated from mountain soil.</title>
        <authorList>
            <person name="Songsumanus A."/>
            <person name="Kuncharoen N."/>
            <person name="Kudo T."/>
            <person name="Yuki M."/>
            <person name="Igarashi Y."/>
            <person name="Tanasupawat S."/>
        </authorList>
    </citation>
    <scope>NUCLEOTIDE SEQUENCE [LARGE SCALE GENOMIC DNA]</scope>
    <source>
        <strain evidence="8 9">CYP1-5</strain>
    </source>
</reference>
<comment type="caution">
    <text evidence="8">The sequence shown here is derived from an EMBL/GenBank/DDBJ whole genome shotgun (WGS) entry which is preliminary data.</text>
</comment>
<comment type="similarity">
    <text evidence="1">Belongs to the cysteine dioxygenase family.</text>
</comment>
<dbReference type="SUPFAM" id="SSF51182">
    <property type="entry name" value="RmlC-like cupins"/>
    <property type="match status" value="1"/>
</dbReference>
<dbReference type="Pfam" id="PF05995">
    <property type="entry name" value="CDO_I"/>
    <property type="match status" value="1"/>
</dbReference>
<dbReference type="GO" id="GO:0008198">
    <property type="term" value="F:ferrous iron binding"/>
    <property type="evidence" value="ECO:0007669"/>
    <property type="project" value="TreeGrafter"/>
</dbReference>
<dbReference type="CDD" id="cd10548">
    <property type="entry name" value="cupin_CDO"/>
    <property type="match status" value="1"/>
</dbReference>
<keyword evidence="5 6" id="KW-0408">Iron</keyword>
<evidence type="ECO:0000256" key="4">
    <source>
        <dbReference type="ARBA" id="ARBA00023002"/>
    </source>
</evidence>
<sequence>MRFSSRVQPVLPSRGRRGRITGGRTRPNPRERNAREERTVSSEVLSRPAGFERLPGRPLDERELRALVDQLAERPELWRQHVAFPDGRRHYASLHRDEHVDVWLLCWTPANDTGWHDHDVSSGAVRVVAGAIEENNPRIGGEPVRTVVTEGRSFSFGPDHIHRLTGVDDSSVSIHAYSPPLNRLGQYSIDESGVMRRMTVDYTEELRPPGEES</sequence>
<organism evidence="8 9">
    <name type="scientific">Actinomadura decatromicini</name>
    <dbReference type="NCBI Taxonomy" id="2604572"/>
    <lineage>
        <taxon>Bacteria</taxon>
        <taxon>Bacillati</taxon>
        <taxon>Actinomycetota</taxon>
        <taxon>Actinomycetes</taxon>
        <taxon>Streptosporangiales</taxon>
        <taxon>Thermomonosporaceae</taxon>
        <taxon>Actinomadura</taxon>
    </lineage>
</organism>
<dbReference type="AlphaFoldDB" id="A0A5D3FLD3"/>
<dbReference type="PANTHER" id="PTHR12918">
    <property type="entry name" value="CYSTEINE DIOXYGENASE"/>
    <property type="match status" value="1"/>
</dbReference>
<dbReference type="GO" id="GO:0016702">
    <property type="term" value="F:oxidoreductase activity, acting on single donors with incorporation of molecular oxygen, incorporation of two atoms of oxygen"/>
    <property type="evidence" value="ECO:0007669"/>
    <property type="project" value="InterPro"/>
</dbReference>
<dbReference type="Gene3D" id="2.60.120.10">
    <property type="entry name" value="Jelly Rolls"/>
    <property type="match status" value="1"/>
</dbReference>
<evidence type="ECO:0000313" key="8">
    <source>
        <dbReference type="EMBL" id="TYK48944.1"/>
    </source>
</evidence>
<evidence type="ECO:0000256" key="3">
    <source>
        <dbReference type="ARBA" id="ARBA00022964"/>
    </source>
</evidence>
<keyword evidence="2 6" id="KW-0479">Metal-binding</keyword>
<gene>
    <name evidence="8" type="ORF">FXF68_13920</name>
</gene>
<dbReference type="Proteomes" id="UP000323505">
    <property type="component" value="Unassembled WGS sequence"/>
</dbReference>
<keyword evidence="4" id="KW-0560">Oxidoreductase</keyword>
<keyword evidence="3 8" id="KW-0223">Dioxygenase</keyword>
<evidence type="ECO:0000313" key="9">
    <source>
        <dbReference type="Proteomes" id="UP000323505"/>
    </source>
</evidence>
<keyword evidence="9" id="KW-1185">Reference proteome</keyword>
<feature type="compositionally biased region" description="Basic and acidic residues" evidence="7">
    <location>
        <begin position="28"/>
        <end position="40"/>
    </location>
</feature>
<feature type="binding site" evidence="6">
    <location>
        <position position="116"/>
    </location>
    <ligand>
        <name>Fe cation</name>
        <dbReference type="ChEBI" id="CHEBI:24875"/>
        <note>catalytic</note>
    </ligand>
</feature>
<accession>A0A5D3FLD3</accession>
<dbReference type="InterPro" id="IPR014710">
    <property type="entry name" value="RmlC-like_jellyroll"/>
</dbReference>
<feature type="region of interest" description="Disordered" evidence="7">
    <location>
        <begin position="1"/>
        <end position="42"/>
    </location>
</feature>
<feature type="binding site" evidence="6">
    <location>
        <position position="162"/>
    </location>
    <ligand>
        <name>Fe cation</name>
        <dbReference type="ChEBI" id="CHEBI:24875"/>
        <note>catalytic</note>
    </ligand>
</feature>
<evidence type="ECO:0000256" key="7">
    <source>
        <dbReference type="SAM" id="MobiDB-lite"/>
    </source>
</evidence>
<proteinExistence type="inferred from homology"/>
<evidence type="ECO:0000256" key="1">
    <source>
        <dbReference type="ARBA" id="ARBA00006622"/>
    </source>
</evidence>
<dbReference type="EMBL" id="VSRQ01000003">
    <property type="protein sequence ID" value="TYK48944.1"/>
    <property type="molecule type" value="Genomic_DNA"/>
</dbReference>
<evidence type="ECO:0000256" key="6">
    <source>
        <dbReference type="PIRSR" id="PIRSR610300-51"/>
    </source>
</evidence>
<dbReference type="PANTHER" id="PTHR12918:SF1">
    <property type="entry name" value="CYSTEINE DIOXYGENASE TYPE 1"/>
    <property type="match status" value="1"/>
</dbReference>
<feature type="binding site" evidence="6">
    <location>
        <position position="118"/>
    </location>
    <ligand>
        <name>Fe cation</name>
        <dbReference type="ChEBI" id="CHEBI:24875"/>
        <note>catalytic</note>
    </ligand>
</feature>
<dbReference type="InterPro" id="IPR010300">
    <property type="entry name" value="CDO_1"/>
</dbReference>
<dbReference type="InterPro" id="IPR011051">
    <property type="entry name" value="RmlC_Cupin_sf"/>
</dbReference>
<name>A0A5D3FLD3_9ACTN</name>
<evidence type="ECO:0000256" key="2">
    <source>
        <dbReference type="ARBA" id="ARBA00022723"/>
    </source>
</evidence>
<evidence type="ECO:0000256" key="5">
    <source>
        <dbReference type="ARBA" id="ARBA00023004"/>
    </source>
</evidence>
<protein>
    <submittedName>
        <fullName evidence="8">Cysteine dioxygenase</fullName>
    </submittedName>
</protein>